<dbReference type="InterPro" id="IPR010730">
    <property type="entry name" value="HET"/>
</dbReference>
<proteinExistence type="predicted"/>
<evidence type="ECO:0000259" key="1">
    <source>
        <dbReference type="Pfam" id="PF06985"/>
    </source>
</evidence>
<evidence type="ECO:0000313" key="3">
    <source>
        <dbReference type="Proteomes" id="UP000256328"/>
    </source>
</evidence>
<dbReference type="PANTHER" id="PTHR24148">
    <property type="entry name" value="ANKYRIN REPEAT DOMAIN-CONTAINING PROTEIN 39 HOMOLOG-RELATED"/>
    <property type="match status" value="1"/>
</dbReference>
<dbReference type="InterPro" id="IPR052895">
    <property type="entry name" value="HetReg/Transcr_Mod"/>
</dbReference>
<reference evidence="2 3" key="1">
    <citation type="journal article" date="2018" name="IMA Fungus">
        <title>IMA Genome-F 9: Draft genome sequence of Annulohypoxylon stygium, Aspergillus mulundensis, Berkeleyomyces basicola (syn. Thielaviopsis basicola), Ceratocystis smalleyi, two Cercospora beticola strains, Coleophoma cylindrospora, Fusarium fracticaudum, Phialophora cf. hyalina, and Morchella septimelata.</title>
        <authorList>
            <person name="Wingfield B.D."/>
            <person name="Bills G.F."/>
            <person name="Dong Y."/>
            <person name="Huang W."/>
            <person name="Nel W.J."/>
            <person name="Swalarsk-Parry B.S."/>
            <person name="Vaghefi N."/>
            <person name="Wilken P.M."/>
            <person name="An Z."/>
            <person name="de Beer Z.W."/>
            <person name="De Vos L."/>
            <person name="Chen L."/>
            <person name="Duong T.A."/>
            <person name="Gao Y."/>
            <person name="Hammerbacher A."/>
            <person name="Kikkert J.R."/>
            <person name="Li Y."/>
            <person name="Li H."/>
            <person name="Li K."/>
            <person name="Li Q."/>
            <person name="Liu X."/>
            <person name="Ma X."/>
            <person name="Naidoo K."/>
            <person name="Pethybridge S.J."/>
            <person name="Sun J."/>
            <person name="Steenkamp E.T."/>
            <person name="van der Nest M.A."/>
            <person name="van Wyk S."/>
            <person name="Wingfield M.J."/>
            <person name="Xiong C."/>
            <person name="Yue Q."/>
            <person name="Zhang X."/>
        </authorList>
    </citation>
    <scope>NUCLEOTIDE SEQUENCE [LARGE SCALE GENOMIC DNA]</scope>
    <source>
        <strain evidence="2 3">BP5796</strain>
    </source>
</reference>
<name>A0A3D8Q538_9HELO</name>
<dbReference type="Pfam" id="PF06985">
    <property type="entry name" value="HET"/>
    <property type="match status" value="1"/>
</dbReference>
<feature type="domain" description="Heterokaryon incompatibility" evidence="1">
    <location>
        <begin position="79"/>
        <end position="231"/>
    </location>
</feature>
<dbReference type="OrthoDB" id="3564371at2759"/>
<accession>A0A3D8Q538</accession>
<organism evidence="2 3">
    <name type="scientific">Coleophoma crateriformis</name>
    <dbReference type="NCBI Taxonomy" id="565419"/>
    <lineage>
        <taxon>Eukaryota</taxon>
        <taxon>Fungi</taxon>
        <taxon>Dikarya</taxon>
        <taxon>Ascomycota</taxon>
        <taxon>Pezizomycotina</taxon>
        <taxon>Leotiomycetes</taxon>
        <taxon>Helotiales</taxon>
        <taxon>Dermateaceae</taxon>
        <taxon>Coleophoma</taxon>
    </lineage>
</organism>
<dbReference type="PANTHER" id="PTHR24148:SF64">
    <property type="entry name" value="HETEROKARYON INCOMPATIBILITY DOMAIN-CONTAINING PROTEIN"/>
    <property type="match status" value="1"/>
</dbReference>
<sequence>MSVEEAQAHPWPDMGKGHPTCCFYNLELAVTQMSSPTITDNASWDETCQWPRRLLHVSSMTSHHWQPGNSYGGYSNPEYNALSYTWGRWKLKSGQSPKVTALHVRGIEDIWSIPRIDPDHFSVADFNEVIHATANIDLDSPVDFVWVDIACIDQRDSSPEMASEVGRQARIFKGANAVFIWLTTYKYDDLYDWATSLERCSATRDGMEEMVRLIDFLRQDPWFTSLWTLQEAFLRQDATFLSRDSHIITGKDDPISAKPFQLKDLTNFVGMLHATISDSTAVNYPRILAVLEKSGFQELFWGFPMVLLTAAKYRQTSPERASDRVYGIMQVFDLQLGSSAPGVCRSQKFELSELQDQLGAGLLEKCPIMSQLHTHSKPAPFGKAWRVGENSIVPGLARLLYHEMTMNGELEPFSTLSITTIDDVVWGFVEGTSTSVKGLQLALSEQSPSSIKSIKNATKELYIALDTTDPTQVPELGGVPQYYWSLNQIDLASHLVYSCPTMRVLLLAVFHEKKFTEKDQKPKRAFGLLLKPEPEEHSQRPLWRRVGICLWTLSDCDYDKFKYMRTKKDAFNGVHGEEWTYIEGPFG</sequence>
<dbReference type="EMBL" id="PDLN01000024">
    <property type="protein sequence ID" value="RDW56939.1"/>
    <property type="molecule type" value="Genomic_DNA"/>
</dbReference>
<evidence type="ECO:0000313" key="2">
    <source>
        <dbReference type="EMBL" id="RDW56939.1"/>
    </source>
</evidence>
<dbReference type="AlphaFoldDB" id="A0A3D8Q538"/>
<keyword evidence="3" id="KW-1185">Reference proteome</keyword>
<dbReference type="Proteomes" id="UP000256328">
    <property type="component" value="Unassembled WGS sequence"/>
</dbReference>
<comment type="caution">
    <text evidence="2">The sequence shown here is derived from an EMBL/GenBank/DDBJ whole genome shotgun (WGS) entry which is preliminary data.</text>
</comment>
<gene>
    <name evidence="2" type="ORF">BP5796_13006</name>
</gene>
<protein>
    <recommendedName>
        <fullName evidence="1">Heterokaryon incompatibility domain-containing protein</fullName>
    </recommendedName>
</protein>